<gene>
    <name evidence="1" type="ORF">ERS013200_00834</name>
</gene>
<accession>A0A655XVB4</accession>
<dbReference type="EMBL" id="CWQY01000004">
    <property type="protein sequence ID" value="CSC21163.1"/>
    <property type="molecule type" value="Genomic_DNA"/>
</dbReference>
<dbReference type="AlphaFoldDB" id="A0A655XVB4"/>
<evidence type="ECO:0000313" key="2">
    <source>
        <dbReference type="Proteomes" id="UP000041770"/>
    </source>
</evidence>
<dbReference type="Proteomes" id="UP000041770">
    <property type="component" value="Unassembled WGS sequence"/>
</dbReference>
<dbReference type="RefSeq" id="WP_000491559.1">
    <property type="nucleotide sequence ID" value="NZ_CADDXB010000001.1"/>
</dbReference>
<proteinExistence type="predicted"/>
<protein>
    <submittedName>
        <fullName evidence="1">Uncharacterized protein</fullName>
    </submittedName>
</protein>
<evidence type="ECO:0000313" key="1">
    <source>
        <dbReference type="EMBL" id="CSC21163.1"/>
    </source>
</evidence>
<organism evidence="1 2">
    <name type="scientific">Vibrio cholerae</name>
    <dbReference type="NCBI Taxonomy" id="666"/>
    <lineage>
        <taxon>Bacteria</taxon>
        <taxon>Pseudomonadati</taxon>
        <taxon>Pseudomonadota</taxon>
        <taxon>Gammaproteobacteria</taxon>
        <taxon>Vibrionales</taxon>
        <taxon>Vibrionaceae</taxon>
        <taxon>Vibrio</taxon>
    </lineage>
</organism>
<name>A0A655XVB4_VIBCL</name>
<reference evidence="1 2" key="1">
    <citation type="submission" date="2015-07" db="EMBL/GenBank/DDBJ databases">
        <authorList>
            <consortium name="Pathogen Informatics"/>
        </authorList>
    </citation>
    <scope>NUCLEOTIDE SEQUENCE [LARGE SCALE GENOMIC DNA]</scope>
    <source>
        <strain evidence="1 2">A316</strain>
    </source>
</reference>
<sequence length="131" mass="15263">MFSKAEEVIREFRGQEHVRGQRDCNLMVLKIFDEENYNKMLGTYSTIKGGVKASLRVYGVRSLREYLESEGFSLVPQGFERPLDVVVFKNQHNVYLNLGTSWFGVTDHEVFGLVSPKNYQREDYLVFRKGE</sequence>